<organism evidence="2 3">
    <name type="scientific">Elysia crispata</name>
    <name type="common">lettuce slug</name>
    <dbReference type="NCBI Taxonomy" id="231223"/>
    <lineage>
        <taxon>Eukaryota</taxon>
        <taxon>Metazoa</taxon>
        <taxon>Spiralia</taxon>
        <taxon>Lophotrochozoa</taxon>
        <taxon>Mollusca</taxon>
        <taxon>Gastropoda</taxon>
        <taxon>Heterobranchia</taxon>
        <taxon>Euthyneura</taxon>
        <taxon>Panpulmonata</taxon>
        <taxon>Sacoglossa</taxon>
        <taxon>Placobranchoidea</taxon>
        <taxon>Plakobranchidae</taxon>
        <taxon>Elysia</taxon>
    </lineage>
</organism>
<accession>A0AAE1CTY7</accession>
<dbReference type="Gene3D" id="1.20.890.10">
    <property type="entry name" value="cAMP-dependent protein kinase regulatory subunit, dimerization-anchoring domain"/>
    <property type="match status" value="1"/>
</dbReference>
<dbReference type="SUPFAM" id="SSF47391">
    <property type="entry name" value="Dimerization-anchoring domain of cAMP-dependent PK regulatory subunit"/>
    <property type="match status" value="1"/>
</dbReference>
<dbReference type="EMBL" id="JAWDGP010006768">
    <property type="protein sequence ID" value="KAK3735741.1"/>
    <property type="molecule type" value="Genomic_DNA"/>
</dbReference>
<name>A0AAE1CTY7_9GAST</name>
<evidence type="ECO:0000256" key="1">
    <source>
        <dbReference type="SAM" id="MobiDB-lite"/>
    </source>
</evidence>
<gene>
    <name evidence="2" type="ORF">RRG08_024536</name>
</gene>
<dbReference type="AlphaFoldDB" id="A0AAE1CTY7"/>
<reference evidence="2" key="1">
    <citation type="journal article" date="2023" name="G3 (Bethesda)">
        <title>A reference genome for the long-term kleptoplast-retaining sea slug Elysia crispata morphotype clarki.</title>
        <authorList>
            <person name="Eastman K.E."/>
            <person name="Pendleton A.L."/>
            <person name="Shaikh M.A."/>
            <person name="Suttiyut T."/>
            <person name="Ogas R."/>
            <person name="Tomko P."/>
            <person name="Gavelis G."/>
            <person name="Widhalm J.R."/>
            <person name="Wisecaver J.H."/>
        </authorList>
    </citation>
    <scope>NUCLEOTIDE SEQUENCE</scope>
    <source>
        <strain evidence="2">ECLA1</strain>
    </source>
</reference>
<evidence type="ECO:0000313" key="2">
    <source>
        <dbReference type="EMBL" id="KAK3735741.1"/>
    </source>
</evidence>
<protein>
    <submittedName>
        <fullName evidence="2">Uncharacterized protein</fullName>
    </submittedName>
</protein>
<feature type="compositionally biased region" description="Basic and acidic residues" evidence="1">
    <location>
        <begin position="43"/>
        <end position="57"/>
    </location>
</feature>
<evidence type="ECO:0000313" key="3">
    <source>
        <dbReference type="Proteomes" id="UP001283361"/>
    </source>
</evidence>
<dbReference type="Proteomes" id="UP001283361">
    <property type="component" value="Unassembled WGS sequence"/>
</dbReference>
<comment type="caution">
    <text evidence="2">The sequence shown here is derived from an EMBL/GenBank/DDBJ whole genome shotgun (WGS) entry which is preliminary data.</text>
</comment>
<feature type="region of interest" description="Disordered" evidence="1">
    <location>
        <begin position="36"/>
        <end position="57"/>
    </location>
</feature>
<keyword evidence="3" id="KW-1185">Reference proteome</keyword>
<sequence length="214" mass="24371">MPSKGFLRCCFYQMFKSESKEVVHGPIIAKKESVLNNAGKGQRTTETDSMSKRESKKDVHDRMADIELLAQKINDFEKVDVSPPSEEYLASLPRKRMKSVLTDKTKLHLDSVLGTTASELEASEKSFRAESYVQCVSPDDKMEVKLYLEKHGIHQLFEMFVNSLVLERPNQPIDFLINLVHEVGICQKKESSILGLHLKVDEMRKSRANKSGLR</sequence>
<proteinExistence type="predicted"/>
<dbReference type="CDD" id="cd22961">
    <property type="entry name" value="DD_TEX55-like"/>
    <property type="match status" value="1"/>
</dbReference>